<comment type="caution">
    <text evidence="2">The sequence shown here is derived from an EMBL/GenBank/DDBJ whole genome shotgun (WGS) entry which is preliminary data.</text>
</comment>
<gene>
    <name evidence="2" type="ORF">GCM10017586_03250</name>
</gene>
<sequence length="137" mass="15170">MVGERRLTLVPAGSLRHARRMAKMEHFEIPADDIERARDFYRSVLEFEYEPWGDEMGMLRQPDGDGVDGDLHVRGPVTHPTVVFTVESIEDTVAAAVAAGGEQVGDIQPLGETSRWVYLRDSEGNVIGLFDERGTAA</sequence>
<dbReference type="Pfam" id="PF00903">
    <property type="entry name" value="Glyoxalase"/>
    <property type="match status" value="1"/>
</dbReference>
<dbReference type="Gene3D" id="3.10.180.10">
    <property type="entry name" value="2,3-Dihydroxybiphenyl 1,2-Dioxygenase, domain 1"/>
    <property type="match status" value="1"/>
</dbReference>
<proteinExistence type="predicted"/>
<evidence type="ECO:0000259" key="1">
    <source>
        <dbReference type="PROSITE" id="PS51819"/>
    </source>
</evidence>
<protein>
    <recommendedName>
        <fullName evidence="1">VOC domain-containing protein</fullName>
    </recommendedName>
</protein>
<organism evidence="2 3">
    <name type="scientific">Microbacterium imperiale</name>
    <dbReference type="NCBI Taxonomy" id="33884"/>
    <lineage>
        <taxon>Bacteria</taxon>
        <taxon>Bacillati</taxon>
        <taxon>Actinomycetota</taxon>
        <taxon>Actinomycetes</taxon>
        <taxon>Micrococcales</taxon>
        <taxon>Microbacteriaceae</taxon>
        <taxon>Microbacterium</taxon>
    </lineage>
</organism>
<name>A0A9W6M1M2_9MICO</name>
<dbReference type="AlphaFoldDB" id="A0A9W6M1M2"/>
<dbReference type="Proteomes" id="UP001142317">
    <property type="component" value="Unassembled WGS sequence"/>
</dbReference>
<evidence type="ECO:0000313" key="2">
    <source>
        <dbReference type="EMBL" id="GLJ78643.1"/>
    </source>
</evidence>
<feature type="domain" description="VOC" evidence="1">
    <location>
        <begin position="23"/>
        <end position="132"/>
    </location>
</feature>
<dbReference type="PANTHER" id="PTHR33993">
    <property type="entry name" value="GLYOXALASE-RELATED"/>
    <property type="match status" value="1"/>
</dbReference>
<dbReference type="PROSITE" id="PS51819">
    <property type="entry name" value="VOC"/>
    <property type="match status" value="1"/>
</dbReference>
<reference evidence="2" key="1">
    <citation type="journal article" date="2014" name="Int. J. Syst. Evol. Microbiol.">
        <title>Complete genome sequence of Corynebacterium casei LMG S-19264T (=DSM 44701T), isolated from a smear-ripened cheese.</title>
        <authorList>
            <consortium name="US DOE Joint Genome Institute (JGI-PGF)"/>
            <person name="Walter F."/>
            <person name="Albersmeier A."/>
            <person name="Kalinowski J."/>
            <person name="Ruckert C."/>
        </authorList>
    </citation>
    <scope>NUCLEOTIDE SEQUENCE</scope>
    <source>
        <strain evidence="2">VKM Ac-1447</strain>
    </source>
</reference>
<dbReference type="InterPro" id="IPR029068">
    <property type="entry name" value="Glyas_Bleomycin-R_OHBP_Dase"/>
</dbReference>
<dbReference type="InterPro" id="IPR037523">
    <property type="entry name" value="VOC_core"/>
</dbReference>
<dbReference type="EMBL" id="BSEO01000001">
    <property type="protein sequence ID" value="GLJ78643.1"/>
    <property type="molecule type" value="Genomic_DNA"/>
</dbReference>
<accession>A0A9W6M1M2</accession>
<keyword evidence="3" id="KW-1185">Reference proteome</keyword>
<reference evidence="2" key="2">
    <citation type="submission" date="2023-01" db="EMBL/GenBank/DDBJ databases">
        <authorList>
            <person name="Sun Q."/>
            <person name="Evtushenko L."/>
        </authorList>
    </citation>
    <scope>NUCLEOTIDE SEQUENCE</scope>
    <source>
        <strain evidence="2">VKM Ac-1447</strain>
    </source>
</reference>
<dbReference type="InterPro" id="IPR052164">
    <property type="entry name" value="Anthracycline_SecMetBiosynth"/>
</dbReference>
<dbReference type="SUPFAM" id="SSF54593">
    <property type="entry name" value="Glyoxalase/Bleomycin resistance protein/Dihydroxybiphenyl dioxygenase"/>
    <property type="match status" value="1"/>
</dbReference>
<evidence type="ECO:0000313" key="3">
    <source>
        <dbReference type="Proteomes" id="UP001142317"/>
    </source>
</evidence>
<dbReference type="InterPro" id="IPR004360">
    <property type="entry name" value="Glyas_Fos-R_dOase_dom"/>
</dbReference>